<dbReference type="InterPro" id="IPR051593">
    <property type="entry name" value="Ergosterol_Biosynth_ERG27"/>
</dbReference>
<accession>V5GGR7</accession>
<dbReference type="OMA" id="HAQENNV"/>
<dbReference type="Gene3D" id="3.40.50.720">
    <property type="entry name" value="NAD(P)-binding Rossmann-like Domain"/>
    <property type="match status" value="2"/>
</dbReference>
<dbReference type="eggNOG" id="KOG1478">
    <property type="taxonomic scope" value="Eukaryota"/>
</dbReference>
<keyword evidence="9" id="KW-1185">Reference proteome</keyword>
<comment type="similarity">
    <text evidence="6">Belongs to the short-chain dehydrogenases/reductases (SDR) family. ERG27 subfamily.</text>
</comment>
<keyword evidence="2" id="KW-0521">NADP</keyword>
<feature type="region of interest" description="Disordered" evidence="7">
    <location>
        <begin position="103"/>
        <end position="209"/>
    </location>
</feature>
<proteinExistence type="inferred from homology"/>
<dbReference type="SUPFAM" id="SSF51735">
    <property type="entry name" value="NAD(P)-binding Rossmann-fold domains"/>
    <property type="match status" value="1"/>
</dbReference>
<keyword evidence="1" id="KW-0444">Lipid biosynthesis</keyword>
<dbReference type="OrthoDB" id="331544at2759"/>
<evidence type="ECO:0000256" key="5">
    <source>
        <dbReference type="ARBA" id="ARBA00023098"/>
    </source>
</evidence>
<feature type="compositionally biased region" description="Basic and acidic residues" evidence="7">
    <location>
        <begin position="122"/>
        <end position="146"/>
    </location>
</feature>
<keyword evidence="3" id="KW-0752">Steroid biosynthesis</keyword>
<dbReference type="Proteomes" id="UP000019377">
    <property type="component" value="Unassembled WGS sequence"/>
</dbReference>
<dbReference type="STRING" id="1365824.V5GGR7"/>
<feature type="region of interest" description="Disordered" evidence="7">
    <location>
        <begin position="618"/>
        <end position="669"/>
    </location>
</feature>
<evidence type="ECO:0000256" key="7">
    <source>
        <dbReference type="SAM" id="MobiDB-lite"/>
    </source>
</evidence>
<evidence type="ECO:0000256" key="2">
    <source>
        <dbReference type="ARBA" id="ARBA00022857"/>
    </source>
</evidence>
<feature type="compositionally biased region" description="Acidic residues" evidence="7">
    <location>
        <begin position="618"/>
        <end position="629"/>
    </location>
</feature>
<dbReference type="GO" id="GO:0006694">
    <property type="term" value="P:steroid biosynthetic process"/>
    <property type="evidence" value="ECO:0007669"/>
    <property type="project" value="UniProtKB-KW"/>
</dbReference>
<dbReference type="InterPro" id="IPR036291">
    <property type="entry name" value="NAD(P)-bd_dom_sf"/>
</dbReference>
<dbReference type="GeneID" id="27421574"/>
<name>V5GGR7_KALBG</name>
<evidence type="ECO:0000256" key="1">
    <source>
        <dbReference type="ARBA" id="ARBA00022516"/>
    </source>
</evidence>
<dbReference type="AlphaFoldDB" id="V5GGR7"/>
<dbReference type="PANTHER" id="PTHR43647:SF1">
    <property type="entry name" value="3-KETO-STEROID REDUCTASE ERG27"/>
    <property type="match status" value="1"/>
</dbReference>
<dbReference type="GO" id="GO:0005789">
    <property type="term" value="C:endoplasmic reticulum membrane"/>
    <property type="evidence" value="ECO:0007669"/>
    <property type="project" value="TreeGrafter"/>
</dbReference>
<dbReference type="PANTHER" id="PTHR43647">
    <property type="entry name" value="DEHYDROGENASE"/>
    <property type="match status" value="1"/>
</dbReference>
<dbReference type="EMBL" id="KI545892">
    <property type="protein sequence ID" value="EST05187.1"/>
    <property type="molecule type" value="Genomic_DNA"/>
</dbReference>
<sequence length="669" mass="73703">MSAVASSSSQGKDLRPIILVTGANAGVGFGICQRLIVQLSSPTPTDTLPVHPTTIKDPSIQPSPTPFAAANGCTIVLACRNPIKAHKARQQLKQLLKWIENLPEHEDTPTGPPESWAYAFDDTSKDDKLTDPESEQDIRDTPHEDADPALVAHAQENNVRRRRNQRQAAANGEDDKHASATQDGSEDAKGDTSDSDDSPDLDASLEQRTKRANASYRRRFCQGTRIEFVPLDLGSMGSALECARMVRERYTHVTHVVLNAGSSAWIGMNWLHAMWMMMTQYRYAVTWPAYKMQRVGDKSDDNFGWVWQCNVGAHWILVRALLPSLRATPYSTPSRIIWTSSVEAFSKYYDVNDYECLDVSRAPLPYESVKYQCELAAFGLDDALQTRRMRTQPGTPMEERPSFLGMSPVDRGTNMLRSASSASGTAPHGFLGLPPASRAVPGQPEPRSFLAHPGVVASTMMSQFVATWMTFFVIMSFYIARWVGSPHHPIDPFKGAVSVSHACLAPQPDPKKRYGSRTDFWGREYVGIENIEYYRSQLGGAGPGVGARLALAGIDPATVQGDPKESGRVLSMAREYVGQCERMARGVWRSARKGDLPPWSSLAGDEFVVQEHEHQIALEEDGMQEGLDTEDARPPAYSEEDKPAITVKTSTVPGSSGGSTEDAEWEKVQ</sequence>
<dbReference type="HOGENOM" id="CLU_016548_0_0_1"/>
<evidence type="ECO:0000256" key="3">
    <source>
        <dbReference type="ARBA" id="ARBA00022955"/>
    </source>
</evidence>
<evidence type="ECO:0000256" key="4">
    <source>
        <dbReference type="ARBA" id="ARBA00023002"/>
    </source>
</evidence>
<dbReference type="GO" id="GO:0000253">
    <property type="term" value="F:3-beta-hydroxysteroid 3-dehydrogenase (NADP+) activity"/>
    <property type="evidence" value="ECO:0007669"/>
    <property type="project" value="TreeGrafter"/>
</dbReference>
<keyword evidence="4" id="KW-0560">Oxidoreductase</keyword>
<dbReference type="RefSeq" id="XP_016290176.1">
    <property type="nucleotide sequence ID" value="XM_016438873.1"/>
</dbReference>
<reference evidence="9" key="1">
    <citation type="journal article" date="2013" name="Genome Announc.">
        <title>Draft genome sequence of Pseudozyma brasiliensis sp. nov. strain GHG001, a high producer of endo-1,4-xylanase isolated from an insect pest of sugarcane.</title>
        <authorList>
            <person name="Oliveira J.V.D.C."/>
            <person name="dos Santos R.A.C."/>
            <person name="Borges T.A."/>
            <person name="Riano-Pachon D.M."/>
            <person name="Goldman G.H."/>
        </authorList>
    </citation>
    <scope>NUCLEOTIDE SEQUENCE [LARGE SCALE GENOMIC DNA]</scope>
    <source>
        <strain evidence="9">GHG001</strain>
    </source>
</reference>
<feature type="compositionally biased region" description="Low complexity" evidence="7">
    <location>
        <begin position="646"/>
        <end position="660"/>
    </location>
</feature>
<organism evidence="8 9">
    <name type="scientific">Kalmanozyma brasiliensis (strain GHG001)</name>
    <name type="common">Yeast</name>
    <name type="synonym">Pseudozyma brasiliensis</name>
    <dbReference type="NCBI Taxonomy" id="1365824"/>
    <lineage>
        <taxon>Eukaryota</taxon>
        <taxon>Fungi</taxon>
        <taxon>Dikarya</taxon>
        <taxon>Basidiomycota</taxon>
        <taxon>Ustilaginomycotina</taxon>
        <taxon>Ustilaginomycetes</taxon>
        <taxon>Ustilaginales</taxon>
        <taxon>Ustilaginaceae</taxon>
        <taxon>Kalmanozyma</taxon>
    </lineage>
</organism>
<evidence type="ECO:0000256" key="6">
    <source>
        <dbReference type="ARBA" id="ARBA00023593"/>
    </source>
</evidence>
<evidence type="ECO:0000313" key="9">
    <source>
        <dbReference type="Proteomes" id="UP000019377"/>
    </source>
</evidence>
<evidence type="ECO:0000313" key="8">
    <source>
        <dbReference type="EMBL" id="EST05187.1"/>
    </source>
</evidence>
<protein>
    <submittedName>
        <fullName evidence="8">3-keto sterol reductase</fullName>
    </submittedName>
</protein>
<dbReference type="GO" id="GO:0005741">
    <property type="term" value="C:mitochondrial outer membrane"/>
    <property type="evidence" value="ECO:0007669"/>
    <property type="project" value="TreeGrafter"/>
</dbReference>
<dbReference type="GO" id="GO:0005811">
    <property type="term" value="C:lipid droplet"/>
    <property type="evidence" value="ECO:0007669"/>
    <property type="project" value="TreeGrafter"/>
</dbReference>
<gene>
    <name evidence="8" type="ORF">PSEUBRA_SCAF6g00743</name>
</gene>
<keyword evidence="5" id="KW-0443">Lipid metabolism</keyword>